<feature type="non-terminal residue" evidence="2">
    <location>
        <position position="1"/>
    </location>
</feature>
<protein>
    <submittedName>
        <fullName evidence="2">Uncharacterized protein</fullName>
    </submittedName>
</protein>
<reference evidence="2" key="1">
    <citation type="submission" date="2020-02" db="EMBL/GenBank/DDBJ databases">
        <authorList>
            <person name="Meier V. D."/>
        </authorList>
    </citation>
    <scope>NUCLEOTIDE SEQUENCE</scope>
    <source>
        <strain evidence="2">AVDCRST_MAG80</strain>
    </source>
</reference>
<gene>
    <name evidence="2" type="ORF">AVDCRST_MAG80-1055</name>
</gene>
<feature type="region of interest" description="Disordered" evidence="1">
    <location>
        <begin position="1"/>
        <end position="36"/>
    </location>
</feature>
<sequence length="36" mass="3809">DLTRRPDARCSRCARPNRRNGGVRGGAGSLERAAGV</sequence>
<feature type="non-terminal residue" evidence="2">
    <location>
        <position position="36"/>
    </location>
</feature>
<proteinExistence type="predicted"/>
<dbReference type="EMBL" id="CADCVC010000089">
    <property type="protein sequence ID" value="CAA9437882.1"/>
    <property type="molecule type" value="Genomic_DNA"/>
</dbReference>
<evidence type="ECO:0000313" key="2">
    <source>
        <dbReference type="EMBL" id="CAA9437882.1"/>
    </source>
</evidence>
<organism evidence="2">
    <name type="scientific">uncultured Rubrobacteraceae bacterium</name>
    <dbReference type="NCBI Taxonomy" id="349277"/>
    <lineage>
        <taxon>Bacteria</taxon>
        <taxon>Bacillati</taxon>
        <taxon>Actinomycetota</taxon>
        <taxon>Rubrobacteria</taxon>
        <taxon>Rubrobacterales</taxon>
        <taxon>Rubrobacteraceae</taxon>
        <taxon>environmental samples</taxon>
    </lineage>
</organism>
<evidence type="ECO:0000256" key="1">
    <source>
        <dbReference type="SAM" id="MobiDB-lite"/>
    </source>
</evidence>
<accession>A0A6J4QEN3</accession>
<feature type="compositionally biased region" description="Basic and acidic residues" evidence="1">
    <location>
        <begin position="1"/>
        <end position="10"/>
    </location>
</feature>
<name>A0A6J4QEN3_9ACTN</name>
<dbReference type="AlphaFoldDB" id="A0A6J4QEN3"/>